<dbReference type="Proteomes" id="UP000003571">
    <property type="component" value="Unassembled WGS sequence"/>
</dbReference>
<dbReference type="OrthoDB" id="9795058at2"/>
<dbReference type="Pfam" id="PF02591">
    <property type="entry name" value="Zn_ribbon_9"/>
    <property type="match status" value="1"/>
</dbReference>
<sequence length="325" mass="36731">MEMTEVFDSLKKLQGVLVSRYEIEKQIESAPKQLGSQEEFLCTLEKEMNAKDAEYQTIKENVEKLKVELEDAVTSRENGEKNMDNVTTHREYEALDKQIAEASIREKEVRASLQKEEKRLEESLASLENSKSLIDSQKAELDEGRSVLDKQVAEFKSQLDDLKKSEDEISSRLDEKYQETVHKFHSIIKRNSEGIVAVRNGVCMGCHMILPAQFANEVRGGEKILFCPYCSRILFYEETGEEEQENFLDLDETGSLADFLSDEEDDFSDDSEDDSFAAQGEDGYDSSSDDGFSSSGDDGIVDDEDDEDEGEDELDDDGDSESDAE</sequence>
<feature type="compositionally biased region" description="Acidic residues" evidence="2">
    <location>
        <begin position="299"/>
        <end position="325"/>
    </location>
</feature>
<proteinExistence type="predicted"/>
<feature type="compositionally biased region" description="Low complexity" evidence="2">
    <location>
        <begin position="289"/>
        <end position="298"/>
    </location>
</feature>
<accession>H7EM81</accession>
<gene>
    <name evidence="4" type="ORF">TresaDRAFT_0303</name>
</gene>
<keyword evidence="5" id="KW-1185">Reference proteome</keyword>
<organism evidence="4 5">
    <name type="scientific">Treponema saccharophilum DSM 2985</name>
    <dbReference type="NCBI Taxonomy" id="907348"/>
    <lineage>
        <taxon>Bacteria</taxon>
        <taxon>Pseudomonadati</taxon>
        <taxon>Spirochaetota</taxon>
        <taxon>Spirochaetia</taxon>
        <taxon>Spirochaetales</taxon>
        <taxon>Treponemataceae</taxon>
        <taxon>Treponema</taxon>
    </lineage>
</organism>
<protein>
    <recommendedName>
        <fullName evidence="3">C4-type zinc ribbon domain-containing protein</fullName>
    </recommendedName>
</protein>
<dbReference type="STRING" id="907348.TresaDRAFT_0303"/>
<dbReference type="RefSeq" id="WP_002705339.1">
    <property type="nucleotide sequence ID" value="NZ_AGRW01000051.1"/>
</dbReference>
<dbReference type="eggNOG" id="COG1579">
    <property type="taxonomic scope" value="Bacteria"/>
</dbReference>
<dbReference type="Gene3D" id="1.10.287.1490">
    <property type="match status" value="1"/>
</dbReference>
<feature type="coiled-coil region" evidence="1">
    <location>
        <begin position="48"/>
        <end position="165"/>
    </location>
</feature>
<evidence type="ECO:0000313" key="4">
    <source>
        <dbReference type="EMBL" id="EIC01166.1"/>
    </source>
</evidence>
<feature type="compositionally biased region" description="Acidic residues" evidence="2">
    <location>
        <begin position="261"/>
        <end position="275"/>
    </location>
</feature>
<evidence type="ECO:0000313" key="5">
    <source>
        <dbReference type="Proteomes" id="UP000003571"/>
    </source>
</evidence>
<feature type="region of interest" description="Disordered" evidence="2">
    <location>
        <begin position="261"/>
        <end position="325"/>
    </location>
</feature>
<comment type="caution">
    <text evidence="4">The sequence shown here is derived from an EMBL/GenBank/DDBJ whole genome shotgun (WGS) entry which is preliminary data.</text>
</comment>
<evidence type="ECO:0000256" key="1">
    <source>
        <dbReference type="SAM" id="Coils"/>
    </source>
</evidence>
<evidence type="ECO:0000256" key="2">
    <source>
        <dbReference type="SAM" id="MobiDB-lite"/>
    </source>
</evidence>
<dbReference type="InterPro" id="IPR003743">
    <property type="entry name" value="Zf-RING_7"/>
</dbReference>
<dbReference type="EMBL" id="AGRW01000051">
    <property type="protein sequence ID" value="EIC01166.1"/>
    <property type="molecule type" value="Genomic_DNA"/>
</dbReference>
<dbReference type="PATRIC" id="fig|907348.3.peg.2058"/>
<name>H7EM81_9SPIR</name>
<keyword evidence="1" id="KW-0175">Coiled coil</keyword>
<dbReference type="AlphaFoldDB" id="H7EM81"/>
<evidence type="ECO:0000259" key="3">
    <source>
        <dbReference type="Pfam" id="PF02591"/>
    </source>
</evidence>
<feature type="domain" description="C4-type zinc ribbon" evidence="3">
    <location>
        <begin position="202"/>
        <end position="234"/>
    </location>
</feature>
<reference evidence="4 5" key="1">
    <citation type="submission" date="2011-09" db="EMBL/GenBank/DDBJ databases">
        <title>The draft genome of Treponema saccharophilum DSM 2985.</title>
        <authorList>
            <consortium name="US DOE Joint Genome Institute (JGI-PGF)"/>
            <person name="Lucas S."/>
            <person name="Copeland A."/>
            <person name="Lapidus A."/>
            <person name="Glavina del Rio T."/>
            <person name="Dalin E."/>
            <person name="Tice H."/>
            <person name="Bruce D."/>
            <person name="Goodwin L."/>
            <person name="Pitluck S."/>
            <person name="Peters L."/>
            <person name="Kyrpides N."/>
            <person name="Mavromatis K."/>
            <person name="Ivanova N."/>
            <person name="Markowitz V."/>
            <person name="Cheng J.-F."/>
            <person name="Hugenholtz P."/>
            <person name="Woyke T."/>
            <person name="Wu D."/>
            <person name="Gronow S."/>
            <person name="Wellnitz S."/>
            <person name="Brambilla E."/>
            <person name="Klenk H.-P."/>
            <person name="Eisen J.A."/>
        </authorList>
    </citation>
    <scope>NUCLEOTIDE SEQUENCE [LARGE SCALE GENOMIC DNA]</scope>
    <source>
        <strain evidence="4 5">DSM 2985</strain>
    </source>
</reference>